<evidence type="ECO:0000313" key="3">
    <source>
        <dbReference type="EMBL" id="XCB33224.1"/>
    </source>
</evidence>
<dbReference type="EMBL" id="CP132942">
    <property type="protein sequence ID" value="XCB33224.1"/>
    <property type="molecule type" value="Genomic_DNA"/>
</dbReference>
<feature type="signal peptide" evidence="2">
    <location>
        <begin position="1"/>
        <end position="20"/>
    </location>
</feature>
<keyword evidence="1" id="KW-1133">Transmembrane helix</keyword>
<feature type="transmembrane region" description="Helical" evidence="1">
    <location>
        <begin position="125"/>
        <end position="148"/>
    </location>
</feature>
<proteinExistence type="predicted"/>
<reference evidence="3" key="2">
    <citation type="journal article" date="2024" name="Environ. Microbiol.">
        <title>Genome analysis and description of Tunturibacter gen. nov. expands the diversity of Terriglobia in tundra soils.</title>
        <authorList>
            <person name="Messyasz A."/>
            <person name="Mannisto M.K."/>
            <person name="Kerkhof L.J."/>
            <person name="Haggblom M.M."/>
        </authorList>
    </citation>
    <scope>NUCLEOTIDE SEQUENCE</scope>
    <source>
        <strain evidence="3">X5P6</strain>
    </source>
</reference>
<evidence type="ECO:0000256" key="2">
    <source>
        <dbReference type="SAM" id="SignalP"/>
    </source>
</evidence>
<dbReference type="RefSeq" id="WP_353064066.1">
    <property type="nucleotide sequence ID" value="NZ_CP132942.1"/>
</dbReference>
<accession>A0AAU7ZQK0</accession>
<keyword evidence="1" id="KW-0472">Membrane</keyword>
<keyword evidence="1" id="KW-0812">Transmembrane</keyword>
<protein>
    <recommendedName>
        <fullName evidence="4">Polymer-forming cytoskeletal protein</fullName>
    </recommendedName>
</protein>
<organism evidence="3">
    <name type="scientific">Tunturiibacter psychrotolerans</name>
    <dbReference type="NCBI Taxonomy" id="3069686"/>
    <lineage>
        <taxon>Bacteria</taxon>
        <taxon>Pseudomonadati</taxon>
        <taxon>Acidobacteriota</taxon>
        <taxon>Terriglobia</taxon>
        <taxon>Terriglobales</taxon>
        <taxon>Acidobacteriaceae</taxon>
        <taxon>Tunturiibacter</taxon>
    </lineage>
</organism>
<dbReference type="PROSITE" id="PS51257">
    <property type="entry name" value="PROKAR_LIPOPROTEIN"/>
    <property type="match status" value="1"/>
</dbReference>
<keyword evidence="2" id="KW-0732">Signal</keyword>
<evidence type="ECO:0008006" key="4">
    <source>
        <dbReference type="Google" id="ProtNLM"/>
    </source>
</evidence>
<name>A0AAU7ZQK0_9BACT</name>
<dbReference type="AlphaFoldDB" id="A0AAU7ZQK0"/>
<gene>
    <name evidence="3" type="ORF">RBB77_22870</name>
</gene>
<dbReference type="KEGG" id="tpsc:RBB77_22870"/>
<evidence type="ECO:0000256" key="1">
    <source>
        <dbReference type="SAM" id="Phobius"/>
    </source>
</evidence>
<reference evidence="3" key="1">
    <citation type="submission" date="2023-08" db="EMBL/GenBank/DDBJ databases">
        <authorList>
            <person name="Messyasz A."/>
            <person name="Mannisto M.K."/>
            <person name="Kerkhof L.J."/>
            <person name="Haggblom M."/>
        </authorList>
    </citation>
    <scope>NUCLEOTIDE SEQUENCE</scope>
    <source>
        <strain evidence="3">X5P6</strain>
    </source>
</reference>
<feature type="chain" id="PRO_5043571650" description="Polymer-forming cytoskeletal protein" evidence="2">
    <location>
        <begin position="21"/>
        <end position="164"/>
    </location>
</feature>
<sequence length="164" mass="17279">MRSLLFATVLLMLACTPAFARSAEDRVAVGSDITIADGESAGDIACAFCTVRVHGEVRGDIATFLGSIKVDEGRNISGDVASLGGDLELGQDASVGGDVAIAAGEVRQGSGAAIRGQQTILPGRLWLLLPFAPLLFLVGLIWLVVYIVRRNRYQFPVYPGGRGF</sequence>